<dbReference type="InterPro" id="IPR041602">
    <property type="entry name" value="Quercetinase_C"/>
</dbReference>
<feature type="domain" description="Quercetin 2,3-dioxygenase C-terminal cupin" evidence="5">
    <location>
        <begin position="150"/>
        <end position="227"/>
    </location>
</feature>
<dbReference type="InterPro" id="IPR011051">
    <property type="entry name" value="RmlC_Cupin_sf"/>
</dbReference>
<dbReference type="GO" id="GO:0046872">
    <property type="term" value="F:metal ion binding"/>
    <property type="evidence" value="ECO:0007669"/>
    <property type="project" value="UniProtKB-KW"/>
</dbReference>
<feature type="binding site" evidence="2">
    <location>
        <position position="102"/>
    </location>
    <ligand>
        <name>Fe cation</name>
        <dbReference type="ChEBI" id="CHEBI:24875"/>
    </ligand>
</feature>
<evidence type="ECO:0000256" key="1">
    <source>
        <dbReference type="ARBA" id="ARBA00008416"/>
    </source>
</evidence>
<dbReference type="SUPFAM" id="SSF51182">
    <property type="entry name" value="RmlC-like cupins"/>
    <property type="match status" value="1"/>
</dbReference>
<dbReference type="Pfam" id="PF02678">
    <property type="entry name" value="Pirin"/>
    <property type="match status" value="1"/>
</dbReference>
<keyword evidence="2" id="KW-0408">Iron</keyword>
<feature type="domain" description="Pirin N-terminal" evidence="4">
    <location>
        <begin position="11"/>
        <end position="119"/>
    </location>
</feature>
<reference evidence="6 7" key="1">
    <citation type="submission" date="2019-09" db="EMBL/GenBank/DDBJ databases">
        <title>Non-baumannii Acinetobacter spp. carrying blaNDM-1 isolated in China.</title>
        <authorList>
            <person name="Cui C."/>
            <person name="Chen C."/>
            <person name="Sun J."/>
            <person name="Liu Y."/>
        </authorList>
    </citation>
    <scope>NUCLEOTIDE SEQUENCE [LARGE SCALE GENOMIC DNA]</scope>
    <source>
        <strain evidence="6 7">HZE23-1</strain>
    </source>
</reference>
<dbReference type="Gene3D" id="2.60.120.10">
    <property type="entry name" value="Jelly Rolls"/>
    <property type="match status" value="2"/>
</dbReference>
<comment type="similarity">
    <text evidence="1 3">Belongs to the pirin family.</text>
</comment>
<feature type="binding site" evidence="2">
    <location>
        <position position="104"/>
    </location>
    <ligand>
        <name>Fe cation</name>
        <dbReference type="ChEBI" id="CHEBI:24875"/>
    </ligand>
</feature>
<keyword evidence="2" id="KW-0479">Metal-binding</keyword>
<evidence type="ECO:0000259" key="5">
    <source>
        <dbReference type="Pfam" id="PF17954"/>
    </source>
</evidence>
<sequence length="232" mass="26144">MDAFLHKSENRGHVKMGWLESKHSFSFGNWYNPKYMGISALRVINDDLIDGHQGFGQHPHDNMEILTCVLKGTITHQDSMGNHGGISAGEWQLMSAGTGVRHSEMNQGDEQVHLLQIWIIPNEHDAQPNYQQIKLDPREQPNQWHLICGPNDNAPMHIRQNAEVKTAVIKKDQALAIKATQHINYVHVISGAVQIAEYTLNAGDAIAFLDEVDMRALDDAQVIWFDLPEVKD</sequence>
<dbReference type="Pfam" id="PF17954">
    <property type="entry name" value="Pirin_C_2"/>
    <property type="match status" value="1"/>
</dbReference>
<dbReference type="InterPro" id="IPR003829">
    <property type="entry name" value="Pirin_N_dom"/>
</dbReference>
<gene>
    <name evidence="6" type="ORF">FSC10_10270</name>
</gene>
<dbReference type="AlphaFoldDB" id="A0AAE6WWV6"/>
<feature type="binding site" evidence="2">
    <location>
        <position position="60"/>
    </location>
    <ligand>
        <name>Fe cation</name>
        <dbReference type="ChEBI" id="CHEBI:24875"/>
    </ligand>
</feature>
<dbReference type="InterPro" id="IPR012093">
    <property type="entry name" value="Pirin"/>
</dbReference>
<organism evidence="6 7">
    <name type="scientific">Acinetobacter schindleri</name>
    <dbReference type="NCBI Taxonomy" id="108981"/>
    <lineage>
        <taxon>Bacteria</taxon>
        <taxon>Pseudomonadati</taxon>
        <taxon>Pseudomonadota</taxon>
        <taxon>Gammaproteobacteria</taxon>
        <taxon>Moraxellales</taxon>
        <taxon>Moraxellaceae</taxon>
        <taxon>Acinetobacter</taxon>
    </lineage>
</organism>
<dbReference type="PANTHER" id="PTHR43212:SF3">
    <property type="entry name" value="QUERCETIN 2,3-DIOXYGENASE"/>
    <property type="match status" value="1"/>
</dbReference>
<dbReference type="CDD" id="cd02910">
    <property type="entry name" value="cupin_Yhhw_N"/>
    <property type="match status" value="1"/>
</dbReference>
<dbReference type="EMBL" id="CP044463">
    <property type="protein sequence ID" value="QIC67729.1"/>
    <property type="molecule type" value="Genomic_DNA"/>
</dbReference>
<dbReference type="Proteomes" id="UP000503505">
    <property type="component" value="Chromosome"/>
</dbReference>
<evidence type="ECO:0000313" key="6">
    <source>
        <dbReference type="EMBL" id="QIC67729.1"/>
    </source>
</evidence>
<name>A0AAE6WWV6_9GAMM</name>
<dbReference type="RefSeq" id="WP_163171654.1">
    <property type="nucleotide sequence ID" value="NZ_CP044463.1"/>
</dbReference>
<feature type="binding site" evidence="2">
    <location>
        <position position="58"/>
    </location>
    <ligand>
        <name>Fe cation</name>
        <dbReference type="ChEBI" id="CHEBI:24875"/>
    </ligand>
</feature>
<dbReference type="InterPro" id="IPR014710">
    <property type="entry name" value="RmlC-like_jellyroll"/>
</dbReference>
<evidence type="ECO:0000256" key="3">
    <source>
        <dbReference type="RuleBase" id="RU003457"/>
    </source>
</evidence>
<proteinExistence type="inferred from homology"/>
<protein>
    <submittedName>
        <fullName evidence="6">Pirin family protein</fullName>
    </submittedName>
</protein>
<comment type="cofactor">
    <cofactor evidence="2">
        <name>Fe cation</name>
        <dbReference type="ChEBI" id="CHEBI:24875"/>
    </cofactor>
    <text evidence="2">Binds 1 Fe cation per subunit.</text>
</comment>
<dbReference type="PIRSF" id="PIRSF006232">
    <property type="entry name" value="Pirin"/>
    <property type="match status" value="1"/>
</dbReference>
<evidence type="ECO:0000259" key="4">
    <source>
        <dbReference type="Pfam" id="PF02678"/>
    </source>
</evidence>
<accession>A0AAE6WWV6</accession>
<evidence type="ECO:0000313" key="7">
    <source>
        <dbReference type="Proteomes" id="UP000503505"/>
    </source>
</evidence>
<dbReference type="PANTHER" id="PTHR43212">
    <property type="entry name" value="QUERCETIN 2,3-DIOXYGENASE"/>
    <property type="match status" value="1"/>
</dbReference>
<evidence type="ECO:0000256" key="2">
    <source>
        <dbReference type="PIRSR" id="PIRSR006232-1"/>
    </source>
</evidence>